<dbReference type="EMBL" id="JNBS01001910">
    <property type="protein sequence ID" value="OQR97442.1"/>
    <property type="molecule type" value="Genomic_DNA"/>
</dbReference>
<reference evidence="3 4" key="1">
    <citation type="journal article" date="2014" name="Genome Biol. Evol.">
        <title>The secreted proteins of Achlya hypogyna and Thraustotheca clavata identify the ancestral oomycete secretome and reveal gene acquisitions by horizontal gene transfer.</title>
        <authorList>
            <person name="Misner I."/>
            <person name="Blouin N."/>
            <person name="Leonard G."/>
            <person name="Richards T.A."/>
            <person name="Lane C.E."/>
        </authorList>
    </citation>
    <scope>NUCLEOTIDE SEQUENCE [LARGE SCALE GENOMIC DNA]</scope>
    <source>
        <strain evidence="3 4">ATCC 34112</strain>
    </source>
</reference>
<comment type="caution">
    <text evidence="3">The sequence shown here is derived from an EMBL/GenBank/DDBJ whole genome shotgun (WGS) entry which is preliminary data.</text>
</comment>
<feature type="compositionally biased region" description="Polar residues" evidence="1">
    <location>
        <begin position="209"/>
        <end position="219"/>
    </location>
</feature>
<keyword evidence="2" id="KW-0472">Membrane</keyword>
<evidence type="ECO:0000313" key="4">
    <source>
        <dbReference type="Proteomes" id="UP000243217"/>
    </source>
</evidence>
<dbReference type="OrthoDB" id="10583422at2759"/>
<feature type="compositionally biased region" description="Polar residues" evidence="1">
    <location>
        <begin position="161"/>
        <end position="171"/>
    </location>
</feature>
<organism evidence="3 4">
    <name type="scientific">Thraustotheca clavata</name>
    <dbReference type="NCBI Taxonomy" id="74557"/>
    <lineage>
        <taxon>Eukaryota</taxon>
        <taxon>Sar</taxon>
        <taxon>Stramenopiles</taxon>
        <taxon>Oomycota</taxon>
        <taxon>Saprolegniomycetes</taxon>
        <taxon>Saprolegniales</taxon>
        <taxon>Achlyaceae</taxon>
        <taxon>Thraustotheca</taxon>
    </lineage>
</organism>
<feature type="compositionally biased region" description="Basic and acidic residues" evidence="1">
    <location>
        <begin position="151"/>
        <end position="160"/>
    </location>
</feature>
<feature type="compositionally biased region" description="Polar residues" evidence="1">
    <location>
        <begin position="179"/>
        <end position="195"/>
    </location>
</feature>
<keyword evidence="2" id="KW-1133">Transmembrane helix</keyword>
<feature type="region of interest" description="Disordered" evidence="1">
    <location>
        <begin position="1"/>
        <end position="26"/>
    </location>
</feature>
<keyword evidence="4" id="KW-1185">Reference proteome</keyword>
<sequence>MAQGNTTIQSSSGSSNTLVSQQPTTFEPSEYSTQKLSPAVIDALIVSGCVVAVLLLFCIAYQCRKQRKRDDLETPIPAQPAVPLPWQTQSLGASGIRTNSVLNRSSRGFTHSTVSEPPMWEDTIMVYGYNSRIPLDEYFSSPSQSSIATYDDPRAPRLDNDGSSSIFSAGDSNADFGDSRSTFGSTSSDISTHSMQYYGAPVVPGKRPGSSTTLAASLK</sequence>
<evidence type="ECO:0000313" key="3">
    <source>
        <dbReference type="EMBL" id="OQR97442.1"/>
    </source>
</evidence>
<dbReference type="AlphaFoldDB" id="A0A1V9ZHG9"/>
<proteinExistence type="predicted"/>
<protein>
    <submittedName>
        <fullName evidence="3">Uncharacterized protein</fullName>
    </submittedName>
</protein>
<feature type="region of interest" description="Disordered" evidence="1">
    <location>
        <begin position="144"/>
        <end position="219"/>
    </location>
</feature>
<gene>
    <name evidence="3" type="ORF">THRCLA_06953</name>
</gene>
<name>A0A1V9ZHG9_9STRA</name>
<dbReference type="Proteomes" id="UP000243217">
    <property type="component" value="Unassembled WGS sequence"/>
</dbReference>
<keyword evidence="2" id="KW-0812">Transmembrane</keyword>
<evidence type="ECO:0000256" key="2">
    <source>
        <dbReference type="SAM" id="Phobius"/>
    </source>
</evidence>
<evidence type="ECO:0000256" key="1">
    <source>
        <dbReference type="SAM" id="MobiDB-lite"/>
    </source>
</evidence>
<accession>A0A1V9ZHG9</accession>
<feature type="transmembrane region" description="Helical" evidence="2">
    <location>
        <begin position="39"/>
        <end position="61"/>
    </location>
</feature>